<comment type="caution">
    <text evidence="2">The sequence shown here is derived from an EMBL/GenBank/DDBJ whole genome shotgun (WGS) entry which is preliminary data.</text>
</comment>
<protein>
    <recommendedName>
        <fullName evidence="1">Baseplate protein J-like barrel domain-containing protein</fullName>
    </recommendedName>
</protein>
<accession>A0A261SG57</accession>
<evidence type="ECO:0000313" key="2">
    <source>
        <dbReference type="EMBL" id="OZI36409.1"/>
    </source>
</evidence>
<dbReference type="OrthoDB" id="5465441at2"/>
<organism evidence="2 3">
    <name type="scientific">Bordetella genomosp. 1</name>
    <dbReference type="NCBI Taxonomy" id="1395607"/>
    <lineage>
        <taxon>Bacteria</taxon>
        <taxon>Pseudomonadati</taxon>
        <taxon>Pseudomonadota</taxon>
        <taxon>Betaproteobacteria</taxon>
        <taxon>Burkholderiales</taxon>
        <taxon>Alcaligenaceae</taxon>
        <taxon>Bordetella</taxon>
    </lineage>
</organism>
<gene>
    <name evidence="2" type="ORF">CEG14_15535</name>
</gene>
<reference evidence="2 3" key="1">
    <citation type="submission" date="2017-05" db="EMBL/GenBank/DDBJ databases">
        <title>Complete and WGS of Bordetella genogroups.</title>
        <authorList>
            <person name="Spilker T."/>
            <person name="LiPuma J."/>
        </authorList>
    </citation>
    <scope>NUCLEOTIDE SEQUENCE [LARGE SCALE GENOMIC DNA]</scope>
    <source>
        <strain evidence="2 3">AU17610</strain>
    </source>
</reference>
<name>A0A261SG57_9BORD</name>
<dbReference type="EMBL" id="NEVL01000003">
    <property type="protein sequence ID" value="OZI36409.1"/>
    <property type="molecule type" value="Genomic_DNA"/>
</dbReference>
<sequence length="393" mass="40136">MAITSTAPVIDATGIHAPTYADVFEFLQTQFRAIYGEDAYLDPDSQDGQLLAVFAKSISDSNAAAIQVYNSFSPATAVGEALSSNVRINGIARATASSSTADLRLVGQVGTRIVAGRVRDAGQALWALPGEVVIPPAGEITVTATCLSVGALRAAANTINQIATPTRGWQSVTNPAPAVPGAPVETDAALRVRQARSVALPSLTVLDGIAGAVAAVPGVLRHVALENDTSSPDAHGLPPHTIAVVVEGGDASAIAQAIARKKTPGTGTYGTTTEQVADPYGRVMDVRFFRPTDAPVSCQITIKALPGYSTLVGDAIRQAVVDYVNAVPIGGGLGEAVEWGEALSAANAVDGSRPFRISSFTLSGPRGAGTPDVALLFNEAASCNVDAVTLTVA</sequence>
<dbReference type="Pfam" id="PF04865">
    <property type="entry name" value="Baseplate_J"/>
    <property type="match status" value="1"/>
</dbReference>
<dbReference type="RefSeq" id="WP_094827215.1">
    <property type="nucleotide sequence ID" value="NZ_NEVL01000003.1"/>
</dbReference>
<evidence type="ECO:0000313" key="3">
    <source>
        <dbReference type="Proteomes" id="UP000217005"/>
    </source>
</evidence>
<dbReference type="Proteomes" id="UP000217005">
    <property type="component" value="Unassembled WGS sequence"/>
</dbReference>
<feature type="domain" description="Baseplate protein J-like barrel" evidence="1">
    <location>
        <begin position="103"/>
        <end position="181"/>
    </location>
</feature>
<proteinExistence type="predicted"/>
<evidence type="ECO:0000259" key="1">
    <source>
        <dbReference type="Pfam" id="PF04865"/>
    </source>
</evidence>
<dbReference type="InterPro" id="IPR006949">
    <property type="entry name" value="Barrel_Baseplate_J-like"/>
</dbReference>
<dbReference type="AlphaFoldDB" id="A0A261SG57"/>